<organism evidence="2 3">
    <name type="scientific">Nocardia alba</name>
    <dbReference type="NCBI Taxonomy" id="225051"/>
    <lineage>
        <taxon>Bacteria</taxon>
        <taxon>Bacillati</taxon>
        <taxon>Actinomycetota</taxon>
        <taxon>Actinomycetes</taxon>
        <taxon>Mycobacteriales</taxon>
        <taxon>Nocardiaceae</taxon>
        <taxon>Nocardia</taxon>
    </lineage>
</organism>
<dbReference type="RefSeq" id="WP_132370035.1">
    <property type="nucleotide sequence ID" value="NZ_SMFR01000003.1"/>
</dbReference>
<feature type="signal peptide" evidence="1">
    <location>
        <begin position="1"/>
        <end position="20"/>
    </location>
</feature>
<evidence type="ECO:0000313" key="2">
    <source>
        <dbReference type="EMBL" id="TCJ95619.1"/>
    </source>
</evidence>
<dbReference type="OrthoDB" id="4566929at2"/>
<accession>A0A4R1FQ66</accession>
<dbReference type="AlphaFoldDB" id="A0A4R1FQ66"/>
<keyword evidence="3" id="KW-1185">Reference proteome</keyword>
<reference evidence="2 3" key="1">
    <citation type="submission" date="2019-03" db="EMBL/GenBank/DDBJ databases">
        <title>Genomic Encyclopedia of Type Strains, Phase IV (KMG-IV): sequencing the most valuable type-strain genomes for metagenomic binning, comparative biology and taxonomic classification.</title>
        <authorList>
            <person name="Goeker M."/>
        </authorList>
    </citation>
    <scope>NUCLEOTIDE SEQUENCE [LARGE SCALE GENOMIC DNA]</scope>
    <source>
        <strain evidence="2 3">DSM 44684</strain>
    </source>
</reference>
<evidence type="ECO:0000313" key="3">
    <source>
        <dbReference type="Proteomes" id="UP000294856"/>
    </source>
</evidence>
<dbReference type="Proteomes" id="UP000294856">
    <property type="component" value="Unassembled WGS sequence"/>
</dbReference>
<comment type="caution">
    <text evidence="2">The sequence shown here is derived from an EMBL/GenBank/DDBJ whole genome shotgun (WGS) entry which is preliminary data.</text>
</comment>
<keyword evidence="1" id="KW-0732">Signal</keyword>
<proteinExistence type="predicted"/>
<dbReference type="STRING" id="1210063.GCA_001612665_03996"/>
<sequence length="133" mass="14340">MTRSALRRTVAMIGAGGALAGAVVAGAGVAAAAEVPAYGNVRYVFCSDVQADNEITYYDALGKRDEVVTLTDPMEGDRWCRNVDAFFVKKSYIWSAIAHPEARYAYAAVYVNGKLVARDEDRSTYGYASAHAM</sequence>
<evidence type="ECO:0000256" key="1">
    <source>
        <dbReference type="SAM" id="SignalP"/>
    </source>
</evidence>
<evidence type="ECO:0008006" key="4">
    <source>
        <dbReference type="Google" id="ProtNLM"/>
    </source>
</evidence>
<gene>
    <name evidence="2" type="ORF">DFR71_4534</name>
</gene>
<protein>
    <recommendedName>
        <fullName evidence="4">Beta/gamma crystallin</fullName>
    </recommendedName>
</protein>
<feature type="chain" id="PRO_5038623134" description="Beta/gamma crystallin" evidence="1">
    <location>
        <begin position="21"/>
        <end position="133"/>
    </location>
</feature>
<dbReference type="EMBL" id="SMFR01000003">
    <property type="protein sequence ID" value="TCJ95619.1"/>
    <property type="molecule type" value="Genomic_DNA"/>
</dbReference>
<name>A0A4R1FQ66_9NOCA</name>